<keyword evidence="5" id="KW-0418">Kinase</keyword>
<dbReference type="SMART" id="SM00086">
    <property type="entry name" value="PAC"/>
    <property type="match status" value="2"/>
</dbReference>
<dbReference type="EC" id="2.7.13.3" evidence="2"/>
<evidence type="ECO:0000259" key="7">
    <source>
        <dbReference type="PROSITE" id="PS50113"/>
    </source>
</evidence>
<protein>
    <recommendedName>
        <fullName evidence="2">histidine kinase</fullName>
        <ecNumber evidence="2">2.7.13.3</ecNumber>
    </recommendedName>
</protein>
<accession>A0A679JA17</accession>
<feature type="domain" description="PAC" evidence="7">
    <location>
        <begin position="95"/>
        <end position="147"/>
    </location>
</feature>
<evidence type="ECO:0000259" key="8">
    <source>
        <dbReference type="PROSITE" id="PS50943"/>
    </source>
</evidence>
<dbReference type="Gene3D" id="3.30.450.20">
    <property type="entry name" value="PAS domain"/>
    <property type="match status" value="2"/>
</dbReference>
<evidence type="ECO:0000256" key="6">
    <source>
        <dbReference type="SAM" id="MobiDB-lite"/>
    </source>
</evidence>
<dbReference type="PANTHER" id="PTHR43304">
    <property type="entry name" value="PHYTOCHROME-LIKE PROTEIN CPH1"/>
    <property type="match status" value="1"/>
</dbReference>
<gene>
    <name evidence="9" type="ORF">MBUL_03769</name>
</gene>
<dbReference type="CDD" id="cd00130">
    <property type="entry name" value="PAS"/>
    <property type="match status" value="2"/>
</dbReference>
<name>A0A679JA17_9HYPH</name>
<dbReference type="InterPro" id="IPR035965">
    <property type="entry name" value="PAS-like_dom_sf"/>
</dbReference>
<comment type="catalytic activity">
    <reaction evidence="1">
        <text>ATP + protein L-histidine = ADP + protein N-phospho-L-histidine.</text>
        <dbReference type="EC" id="2.7.13.3"/>
    </reaction>
</comment>
<proteinExistence type="predicted"/>
<dbReference type="InterPro" id="IPR052162">
    <property type="entry name" value="Sensor_kinase/Photoreceptor"/>
</dbReference>
<organism evidence="9">
    <name type="scientific">Methylobacterium bullatum</name>
    <dbReference type="NCBI Taxonomy" id="570505"/>
    <lineage>
        <taxon>Bacteria</taxon>
        <taxon>Pseudomonadati</taxon>
        <taxon>Pseudomonadota</taxon>
        <taxon>Alphaproteobacteria</taxon>
        <taxon>Hyphomicrobiales</taxon>
        <taxon>Methylobacteriaceae</taxon>
        <taxon>Methylobacterium</taxon>
    </lineage>
</organism>
<dbReference type="InterPro" id="IPR013655">
    <property type="entry name" value="PAS_fold_3"/>
</dbReference>
<dbReference type="InterPro" id="IPR010982">
    <property type="entry name" value="Lambda_DNA-bd_dom_sf"/>
</dbReference>
<evidence type="ECO:0000313" key="9">
    <source>
        <dbReference type="EMBL" id="CAA2106632.1"/>
    </source>
</evidence>
<dbReference type="SUPFAM" id="SSF55785">
    <property type="entry name" value="PYP-like sensor domain (PAS domain)"/>
    <property type="match status" value="2"/>
</dbReference>
<dbReference type="CDD" id="cd00093">
    <property type="entry name" value="HTH_XRE"/>
    <property type="match status" value="1"/>
</dbReference>
<feature type="domain" description="PAC" evidence="7">
    <location>
        <begin position="220"/>
        <end position="272"/>
    </location>
</feature>
<reference evidence="9" key="1">
    <citation type="submission" date="2019-12" db="EMBL/GenBank/DDBJ databases">
        <authorList>
            <person name="Cremers G."/>
        </authorList>
    </citation>
    <scope>NUCLEOTIDE SEQUENCE</scope>
    <source>
        <strain evidence="9">Mbul1</strain>
    </source>
</reference>
<dbReference type="FunFam" id="3.30.450.20:FF:000099">
    <property type="entry name" value="Sensory box sensor histidine kinase"/>
    <property type="match status" value="1"/>
</dbReference>
<evidence type="ECO:0000256" key="5">
    <source>
        <dbReference type="ARBA" id="ARBA00022777"/>
    </source>
</evidence>
<evidence type="ECO:0000256" key="4">
    <source>
        <dbReference type="ARBA" id="ARBA00022679"/>
    </source>
</evidence>
<dbReference type="AlphaFoldDB" id="A0A679JA17"/>
<keyword evidence="4" id="KW-0808">Transferase</keyword>
<dbReference type="PROSITE" id="PS50943">
    <property type="entry name" value="HTH_CROC1"/>
    <property type="match status" value="1"/>
</dbReference>
<dbReference type="SUPFAM" id="SSF47413">
    <property type="entry name" value="lambda repressor-like DNA-binding domains"/>
    <property type="match status" value="1"/>
</dbReference>
<feature type="domain" description="HTH cro/C1-type" evidence="8">
    <location>
        <begin position="294"/>
        <end position="323"/>
    </location>
</feature>
<dbReference type="InterPro" id="IPR001610">
    <property type="entry name" value="PAC"/>
</dbReference>
<dbReference type="InterPro" id="IPR000700">
    <property type="entry name" value="PAS-assoc_C"/>
</dbReference>
<feature type="region of interest" description="Disordered" evidence="6">
    <location>
        <begin position="1"/>
        <end position="20"/>
    </location>
</feature>
<dbReference type="PROSITE" id="PS50113">
    <property type="entry name" value="PAC"/>
    <property type="match status" value="2"/>
</dbReference>
<dbReference type="GO" id="GO:0004673">
    <property type="term" value="F:protein histidine kinase activity"/>
    <property type="evidence" value="ECO:0007669"/>
    <property type="project" value="UniProtKB-EC"/>
</dbReference>
<evidence type="ECO:0000256" key="2">
    <source>
        <dbReference type="ARBA" id="ARBA00012438"/>
    </source>
</evidence>
<evidence type="ECO:0000256" key="1">
    <source>
        <dbReference type="ARBA" id="ARBA00000085"/>
    </source>
</evidence>
<dbReference type="SMART" id="SM00091">
    <property type="entry name" value="PAS"/>
    <property type="match status" value="2"/>
</dbReference>
<dbReference type="Pfam" id="PF08447">
    <property type="entry name" value="PAS_3"/>
    <property type="match status" value="2"/>
</dbReference>
<dbReference type="Gene3D" id="2.10.70.100">
    <property type="match status" value="1"/>
</dbReference>
<feature type="region of interest" description="Disordered" evidence="6">
    <location>
        <begin position="268"/>
        <end position="287"/>
    </location>
</feature>
<keyword evidence="3" id="KW-0597">Phosphoprotein</keyword>
<sequence length="363" mass="40049">MPPRSSMDPSGRSDGASRRLPSRRLLKLMQHATDVGFWSADLEELDIHGSIGLHRVLGLSPSVALSFGVVEAMMHPDDRAAHTDMLTLLREGQPLRREFRIIRPDQTLRWIASHAEVVLGPGNRPSQAIGVVEDVTDRYDAKHSTKQGPDRFEALLSATAAVVWIVSPDGKSIDMPLWEELTGQRHEQFQGLGWIDVLHSDDRERTNFAWRTALSHDTAYNTDYRILCVDGVYRWFNARGVPIMNRDGSVKEWVGVCLSVPGQSRFQAASSSTDARGPATDIGRGSGDLTSAQVRAARGMAGLSKDELARRASVSVSTIVRIEDPEATIRPRRDTVQAVRQVLEQAGVVFTFDPGQKPGVREA</sequence>
<dbReference type="EMBL" id="LR743504">
    <property type="protein sequence ID" value="CAA2106632.1"/>
    <property type="molecule type" value="Genomic_DNA"/>
</dbReference>
<evidence type="ECO:0000256" key="3">
    <source>
        <dbReference type="ARBA" id="ARBA00022553"/>
    </source>
</evidence>
<dbReference type="Gene3D" id="1.10.260.40">
    <property type="entry name" value="lambda repressor-like DNA-binding domains"/>
    <property type="match status" value="1"/>
</dbReference>
<dbReference type="GO" id="GO:0003677">
    <property type="term" value="F:DNA binding"/>
    <property type="evidence" value="ECO:0007669"/>
    <property type="project" value="InterPro"/>
</dbReference>
<dbReference type="InterPro" id="IPR001387">
    <property type="entry name" value="Cro/C1-type_HTH"/>
</dbReference>
<dbReference type="PANTHER" id="PTHR43304:SF1">
    <property type="entry name" value="PAC DOMAIN-CONTAINING PROTEIN"/>
    <property type="match status" value="1"/>
</dbReference>
<dbReference type="InterPro" id="IPR000014">
    <property type="entry name" value="PAS"/>
</dbReference>
<dbReference type="NCBIfam" id="TIGR00229">
    <property type="entry name" value="sensory_box"/>
    <property type="match status" value="2"/>
</dbReference>